<protein>
    <recommendedName>
        <fullName evidence="2">separase</fullName>
        <ecNumber evidence="2">3.4.22.49</ecNumber>
    </recommendedName>
</protein>
<dbReference type="GO" id="GO:0006508">
    <property type="term" value="P:proteolysis"/>
    <property type="evidence" value="ECO:0007669"/>
    <property type="project" value="InterPro"/>
</dbReference>
<dbReference type="OrthoDB" id="10255632at2759"/>
<gene>
    <name evidence="8" type="ORF">M407DRAFT_31256</name>
</gene>
<reference evidence="9" key="2">
    <citation type="submission" date="2015-01" db="EMBL/GenBank/DDBJ databases">
        <title>Evolutionary Origins and Diversification of the Mycorrhizal Mutualists.</title>
        <authorList>
            <consortium name="DOE Joint Genome Institute"/>
            <consortium name="Mycorrhizal Genomics Consortium"/>
            <person name="Kohler A."/>
            <person name="Kuo A."/>
            <person name="Nagy L.G."/>
            <person name="Floudas D."/>
            <person name="Copeland A."/>
            <person name="Barry K.W."/>
            <person name="Cichocki N."/>
            <person name="Veneault-Fourrey C."/>
            <person name="LaButti K."/>
            <person name="Lindquist E.A."/>
            <person name="Lipzen A."/>
            <person name="Lundell T."/>
            <person name="Morin E."/>
            <person name="Murat C."/>
            <person name="Riley R."/>
            <person name="Ohm R."/>
            <person name="Sun H."/>
            <person name="Tunlid A."/>
            <person name="Henrissat B."/>
            <person name="Grigoriev I.V."/>
            <person name="Hibbett D.S."/>
            <person name="Martin F."/>
        </authorList>
    </citation>
    <scope>NUCLEOTIDE SEQUENCE [LARGE SCALE GENOMIC DNA]</scope>
    <source>
        <strain evidence="9">MUT 4182</strain>
    </source>
</reference>
<keyword evidence="3" id="KW-0378">Hydrolase</keyword>
<feature type="domain" description="Peptidase C50" evidence="7">
    <location>
        <begin position="1481"/>
        <end position="1578"/>
    </location>
</feature>
<evidence type="ECO:0000256" key="4">
    <source>
        <dbReference type="ARBA" id="ARBA00022829"/>
    </source>
</evidence>
<dbReference type="PANTHER" id="PTHR12792">
    <property type="entry name" value="EXTRA SPINDLE POLES 1-RELATED"/>
    <property type="match status" value="1"/>
</dbReference>
<evidence type="ECO:0000256" key="5">
    <source>
        <dbReference type="PROSITE-ProRule" id="PRU00339"/>
    </source>
</evidence>
<dbReference type="InterPro" id="IPR005314">
    <property type="entry name" value="Peptidase_C50"/>
</dbReference>
<dbReference type="InterPro" id="IPR030397">
    <property type="entry name" value="SEPARIN_core_dom"/>
</dbReference>
<dbReference type="HOGENOM" id="CLU_000777_0_0_1"/>
<dbReference type="PROSITE" id="PS51700">
    <property type="entry name" value="SEPARIN"/>
    <property type="match status" value="1"/>
</dbReference>
<evidence type="ECO:0000256" key="1">
    <source>
        <dbReference type="ARBA" id="ARBA00000451"/>
    </source>
</evidence>
<dbReference type="PROSITE" id="PS50005">
    <property type="entry name" value="TPR"/>
    <property type="match status" value="1"/>
</dbReference>
<dbReference type="GO" id="GO:0005634">
    <property type="term" value="C:nucleus"/>
    <property type="evidence" value="ECO:0007669"/>
    <property type="project" value="InterPro"/>
</dbReference>
<dbReference type="EC" id="3.4.22.49" evidence="2"/>
<dbReference type="SUPFAM" id="SSF48452">
    <property type="entry name" value="TPR-like"/>
    <property type="match status" value="1"/>
</dbReference>
<evidence type="ECO:0000256" key="6">
    <source>
        <dbReference type="SAM" id="MobiDB-lite"/>
    </source>
</evidence>
<feature type="compositionally biased region" description="Polar residues" evidence="6">
    <location>
        <begin position="755"/>
        <end position="777"/>
    </location>
</feature>
<proteinExistence type="predicted"/>
<dbReference type="InterPro" id="IPR011990">
    <property type="entry name" value="TPR-like_helical_dom_sf"/>
</dbReference>
<dbReference type="GO" id="GO:0051307">
    <property type="term" value="P:meiotic chromosome separation"/>
    <property type="evidence" value="ECO:0007669"/>
    <property type="project" value="TreeGrafter"/>
</dbReference>
<evidence type="ECO:0000256" key="3">
    <source>
        <dbReference type="ARBA" id="ARBA00022801"/>
    </source>
</evidence>
<evidence type="ECO:0000259" key="7">
    <source>
        <dbReference type="PROSITE" id="PS51700"/>
    </source>
</evidence>
<feature type="repeat" description="TPR" evidence="5">
    <location>
        <begin position="323"/>
        <end position="356"/>
    </location>
</feature>
<sequence>MLRGPGFASACEYWTRFARFLNDVDLMTRISSLLGEGAGEDQPGEEPTAVETTETALRNTTIPAAQCCLILQRAATVLSSETDNGTEHVAAAVDVLPRCLILLTKGKEDEASAKGLFRALDEVGAACEDSLQAELKGRKTSSMAESATALLEGLVKLREEIVQQKKRDNPTLPYTERDCEDLLCGTLDGLFLLSKLTLRPKGEGKVDPTAVKQAYSHLQRAISLARITKDASSGDSSALPSKAQLRYAETLRSISAAFHNAAALLINGGKEAASASFWNHAAKIGQEALACHDSASKVPEPDGQPVEKQELEAWTVLRDRHIPSRLELLGYALARSGERRAAYDAYVRALSATPRSSLDKLVAASRSQPVRSVIQSEPKLAALLEKLTSLATYDLFLLRDGGADSGTLRRPLEQAGIPLEVVGTILEYQVLILDPVIHKEDAATAVRTLLKELKDIYSGVGEYPIRRARVLLRMLEYAYSMDDHNLAGSPMVVTGLLGTQNLGRDGQLSIFVPQYTLSLEILLTLQAHRRQDSEDKPTAIEGLTQAMAKLKVEVPQFHDIVLDDEDRFYRKLESLSNLLGLLGHVFHRVELLDIMRTLCMRTAFSGKIDSFVLTSVAIAQEYVKIGKLDRAVVTYEQAASSPGIEARNVSTEVRVIFLLRWAEALALTECTDEALLKYGEAMALSEMLTIPDKTAPTIVRARSRITALERSALAATVYGAIQLSRDNTTTAISGLMQALRLWNRALDTLTKLRQPTLPASSSEPNPFQVSAQDQTTSSDDKPGSPRMWDAMIDGLHWRLADGVVTTLFALGRLHYVRGSVKNSEFFTQRANELATSLNAPLLISRALTKEAEKELAVGRLDTGHDLLVQAAYHWEQVPDVLGPDLADLHRLQGNYSLRSEEPEEAKRIYGVASQLLDQLEKMFAETEASLVTPTPETASPGDGEAAASSVAPAVLASVLRQHIWLLRTEAGEDPMYDDLLSRFLALPPCVETKVEENALMGKLALEEVQARLEADLFLSSLTESAMALPMGMSSGEGIAPPTSTRDILASVVNAEKFFWTGLELSGSRGEVQQVREAALSLGLLRAFQTALGKGGKNNAIIAAALLDVSAAVTLRREMLECIDNKFPNISQANDLAWPAMNVNGSPLPASHSLARRLMFTQDLDEDDEDDEETNMQAYWQAVKKRYRSETLDAAGLASPMADLLPEHWTVVNISVTDDKQTLFISRQRARCEPLIFCLPLDRQGRREMGDDEEEPLTYEKAVEELQDIIGLNDETAKNAKDIQDKEGRAGWWAERGALDLRLKELLENIEFCWLGAFKTILAEPSDTSAEALNSLRTKIDKVFKRNRVVPQDKKSHLRLRLDDSIVECFSNLSPKCRDEEFEDLIYFLVVDLRTVLEEYSAKSRRESTTHPDHHLFLALDKNLQGLPWESIPILRGRSVSRIPSISFLLDRVDLVRHQQGQAIASRSSTGAPSPDRTTVDPLKTFYILNPSGDLKNTQSTFEPKFKDLEKLGWKGITGRPPTEEEMLQGFQKSDLMLYFGHAAGHQYIRSHKLRNLPRCAATMLWGCSSGALREMGDFERIGTPNHYMLAGCPTLVANLWDVTDREIDRVATAVMSKLRIEGEYLNPKGKNTSGDASAVSVVQAVAEARESCKLKYLTGAAPVVYGIPFYL</sequence>
<evidence type="ECO:0000313" key="8">
    <source>
        <dbReference type="EMBL" id="KIO19106.1"/>
    </source>
</evidence>
<name>A0A0C3Q5X8_9AGAM</name>
<evidence type="ECO:0000313" key="9">
    <source>
        <dbReference type="Proteomes" id="UP000054248"/>
    </source>
</evidence>
<dbReference type="GO" id="GO:0072686">
    <property type="term" value="C:mitotic spindle"/>
    <property type="evidence" value="ECO:0007669"/>
    <property type="project" value="TreeGrafter"/>
</dbReference>
<dbReference type="EMBL" id="KN823241">
    <property type="protein sequence ID" value="KIO19106.1"/>
    <property type="molecule type" value="Genomic_DNA"/>
</dbReference>
<dbReference type="Pfam" id="PF03568">
    <property type="entry name" value="Separin_C"/>
    <property type="match status" value="1"/>
</dbReference>
<keyword evidence="5" id="KW-0802">TPR repeat</keyword>
<dbReference type="GO" id="GO:0044732">
    <property type="term" value="C:mitotic spindle pole body"/>
    <property type="evidence" value="ECO:0007669"/>
    <property type="project" value="TreeGrafter"/>
</dbReference>
<dbReference type="Proteomes" id="UP000054248">
    <property type="component" value="Unassembled WGS sequence"/>
</dbReference>
<keyword evidence="9" id="KW-1185">Reference proteome</keyword>
<dbReference type="GO" id="GO:0005737">
    <property type="term" value="C:cytoplasm"/>
    <property type="evidence" value="ECO:0007669"/>
    <property type="project" value="TreeGrafter"/>
</dbReference>
<feature type="region of interest" description="Disordered" evidence="6">
    <location>
        <begin position="755"/>
        <end position="785"/>
    </location>
</feature>
<accession>A0A0C3Q5X8</accession>
<keyword evidence="4" id="KW-0159">Chromosome partition</keyword>
<dbReference type="PANTHER" id="PTHR12792:SF0">
    <property type="entry name" value="SEPARIN"/>
    <property type="match status" value="1"/>
</dbReference>
<dbReference type="InterPro" id="IPR019734">
    <property type="entry name" value="TPR_rpt"/>
</dbReference>
<evidence type="ECO:0000256" key="2">
    <source>
        <dbReference type="ARBA" id="ARBA00012489"/>
    </source>
</evidence>
<comment type="catalytic activity">
    <reaction evidence="1">
        <text>All bonds known to be hydrolyzed by this endopeptidase have arginine in P1 and an acidic residue in P4. P6 is often occupied by an acidic residue or by a hydroxy-amino-acid residue, the phosphorylation of which enhances cleavage.</text>
        <dbReference type="EC" id="3.4.22.49"/>
    </reaction>
</comment>
<dbReference type="GO" id="GO:0004197">
    <property type="term" value="F:cysteine-type endopeptidase activity"/>
    <property type="evidence" value="ECO:0007669"/>
    <property type="project" value="InterPro"/>
</dbReference>
<dbReference type="STRING" id="1051891.A0A0C3Q5X8"/>
<reference evidence="8 9" key="1">
    <citation type="submission" date="2014-04" db="EMBL/GenBank/DDBJ databases">
        <authorList>
            <consortium name="DOE Joint Genome Institute"/>
            <person name="Kuo A."/>
            <person name="Girlanda M."/>
            <person name="Perotto S."/>
            <person name="Kohler A."/>
            <person name="Nagy L.G."/>
            <person name="Floudas D."/>
            <person name="Copeland A."/>
            <person name="Barry K.W."/>
            <person name="Cichocki N."/>
            <person name="Veneault-Fourrey C."/>
            <person name="LaButti K."/>
            <person name="Lindquist E.A."/>
            <person name="Lipzen A."/>
            <person name="Lundell T."/>
            <person name="Morin E."/>
            <person name="Murat C."/>
            <person name="Sun H."/>
            <person name="Tunlid A."/>
            <person name="Henrissat B."/>
            <person name="Grigoriev I.V."/>
            <person name="Hibbett D.S."/>
            <person name="Martin F."/>
            <person name="Nordberg H.P."/>
            <person name="Cantor M.N."/>
            <person name="Hua S.X."/>
        </authorList>
    </citation>
    <scope>NUCLEOTIDE SEQUENCE [LARGE SCALE GENOMIC DNA]</scope>
    <source>
        <strain evidence="8 9">MUT 4182</strain>
    </source>
</reference>
<organism evidence="8 9">
    <name type="scientific">Tulasnella calospora MUT 4182</name>
    <dbReference type="NCBI Taxonomy" id="1051891"/>
    <lineage>
        <taxon>Eukaryota</taxon>
        <taxon>Fungi</taxon>
        <taxon>Dikarya</taxon>
        <taxon>Basidiomycota</taxon>
        <taxon>Agaricomycotina</taxon>
        <taxon>Agaricomycetes</taxon>
        <taxon>Cantharellales</taxon>
        <taxon>Tulasnellaceae</taxon>
        <taxon>Tulasnella</taxon>
    </lineage>
</organism>